<keyword evidence="14" id="KW-1185">Reference proteome</keyword>
<dbReference type="InterPro" id="IPR012910">
    <property type="entry name" value="Plug_dom"/>
</dbReference>
<evidence type="ECO:0000256" key="3">
    <source>
        <dbReference type="ARBA" id="ARBA00022452"/>
    </source>
</evidence>
<dbReference type="InterPro" id="IPR039426">
    <property type="entry name" value="TonB-dep_rcpt-like"/>
</dbReference>
<keyword evidence="4 8" id="KW-0812">Transmembrane</keyword>
<evidence type="ECO:0000256" key="5">
    <source>
        <dbReference type="ARBA" id="ARBA00023077"/>
    </source>
</evidence>
<comment type="similarity">
    <text evidence="8 9">Belongs to the TonB-dependent receptor family.</text>
</comment>
<keyword evidence="2 8" id="KW-0813">Transport</keyword>
<gene>
    <name evidence="13" type="ORF">GCM10010919_20620</name>
</gene>
<evidence type="ECO:0000313" key="14">
    <source>
        <dbReference type="Proteomes" id="UP000659697"/>
    </source>
</evidence>
<dbReference type="Pfam" id="PF07715">
    <property type="entry name" value="Plug"/>
    <property type="match status" value="1"/>
</dbReference>
<proteinExistence type="inferred from homology"/>
<evidence type="ECO:0000259" key="12">
    <source>
        <dbReference type="Pfam" id="PF07715"/>
    </source>
</evidence>
<keyword evidence="3 8" id="KW-1134">Transmembrane beta strand</keyword>
<comment type="subcellular location">
    <subcellularLocation>
        <location evidence="1 8">Cell outer membrane</location>
        <topology evidence="1 8">Multi-pass membrane protein</topology>
    </subcellularLocation>
</comment>
<keyword evidence="6 8" id="KW-0472">Membrane</keyword>
<dbReference type="CDD" id="cd01347">
    <property type="entry name" value="ligand_gated_channel"/>
    <property type="match status" value="1"/>
</dbReference>
<evidence type="ECO:0000256" key="2">
    <source>
        <dbReference type="ARBA" id="ARBA00022448"/>
    </source>
</evidence>
<dbReference type="PANTHER" id="PTHR47234:SF2">
    <property type="entry name" value="TONB-DEPENDENT RECEPTOR"/>
    <property type="match status" value="1"/>
</dbReference>
<evidence type="ECO:0000256" key="6">
    <source>
        <dbReference type="ARBA" id="ARBA00023136"/>
    </source>
</evidence>
<evidence type="ECO:0000256" key="7">
    <source>
        <dbReference type="ARBA" id="ARBA00023237"/>
    </source>
</evidence>
<evidence type="ECO:0000256" key="1">
    <source>
        <dbReference type="ARBA" id="ARBA00004571"/>
    </source>
</evidence>
<dbReference type="PROSITE" id="PS52016">
    <property type="entry name" value="TONB_DEPENDENT_REC_3"/>
    <property type="match status" value="1"/>
</dbReference>
<accession>A0ABQ3KYC6</accession>
<evidence type="ECO:0000256" key="8">
    <source>
        <dbReference type="PROSITE-ProRule" id="PRU01360"/>
    </source>
</evidence>
<keyword evidence="13" id="KW-0675">Receptor</keyword>
<feature type="chain" id="PRO_5046891712" evidence="10">
    <location>
        <begin position="34"/>
        <end position="869"/>
    </location>
</feature>
<evidence type="ECO:0000256" key="9">
    <source>
        <dbReference type="RuleBase" id="RU003357"/>
    </source>
</evidence>
<sequence>MLSRGMCMKYQAVNKLSKLGLAITLAVSGQAFAQSSTDTNAAEQQIEKIEVTGSRLKGVDMEGANPLQVFSRDDLTRRGYDSISSFLRDLPQASAGTFNEIGGTSGNEGAPAGSAGVSLRGLGSSSTLILVNGRRVAVDSFSNGADTFVNVNAIPMSAIERVEVLTDGASSVYGSDAIAGVINFILRKDVEGHEVSVMYGDDTSSHDFSRKNLTYVGGFATTNSNTTVVIDYFDRNALFNKDRDVEVTFKSNTRVTIDGVDNPEPWCGNDTSNGNTRCRYDYVIQRAIQPETKNFGTTINHYYDLGDNKEFFAEAMYQRNTGFTYDAPAGLDITVPGNAAFVPAWARELNAADGNPDNNIRLRTRFPERRSQSFEAEAYRALAGLRGELGNWGYETAVSYGKSENEIRHVSGYFSRAKVREAVNNGSFNPFNLGRDTPQDVITGMRDEAPRVGDSSVFSADFSLNGELFEMPAGTVQSVFGGEYRREKISDTPSPLAAADGIYSLGASDAAASRDQFALYSELNVPLTEQLDAIVALRYDSYSDFGSDINPKLSLRYRATDSLILRASASTGFRAPSLSQIGAGKSLGFNYISCLPGQPFQSFCGTQPVEVGYDEERVGNKELDAEKSRALNIGMSWNLTDNLQLTADYWRYRHTDIVDYDSITTLRGCLSGAAPVTSTEAALGDAFGCVVVNNELVFLRTGFYNIGSQETDGIDVNLNYRLDTGFGSFKFYAAGTKTFNYKRQLTPDSPKEDLLGRLSGANEIARPDLVADFGTDWRHGDWSASLSAHYISSLGDGDFRFGGNETVKAWTTLSGSLSYDISDAQSVSLAVRNLTDKAPPYASSPTDGYASAVHDWVGRLWTLRYTIRF</sequence>
<dbReference type="EMBL" id="BNAO01000004">
    <property type="protein sequence ID" value="GHG70164.1"/>
    <property type="molecule type" value="Genomic_DNA"/>
</dbReference>
<feature type="domain" description="TonB-dependent receptor-like beta-barrel" evidence="11">
    <location>
        <begin position="349"/>
        <end position="834"/>
    </location>
</feature>
<dbReference type="InterPro" id="IPR037066">
    <property type="entry name" value="Plug_dom_sf"/>
</dbReference>
<feature type="domain" description="TonB-dependent receptor plug" evidence="12">
    <location>
        <begin position="64"/>
        <end position="181"/>
    </location>
</feature>
<dbReference type="Pfam" id="PF00593">
    <property type="entry name" value="TonB_dep_Rec_b-barrel"/>
    <property type="match status" value="1"/>
</dbReference>
<keyword evidence="7 8" id="KW-0998">Cell outer membrane</keyword>
<dbReference type="InterPro" id="IPR000531">
    <property type="entry name" value="Beta-barrel_TonB"/>
</dbReference>
<dbReference type="Proteomes" id="UP000659697">
    <property type="component" value="Unassembled WGS sequence"/>
</dbReference>
<protein>
    <submittedName>
        <fullName evidence="13">TonB-dependent receptor</fullName>
    </submittedName>
</protein>
<evidence type="ECO:0000256" key="10">
    <source>
        <dbReference type="SAM" id="SignalP"/>
    </source>
</evidence>
<evidence type="ECO:0000256" key="4">
    <source>
        <dbReference type="ARBA" id="ARBA00022692"/>
    </source>
</evidence>
<reference evidence="14" key="1">
    <citation type="journal article" date="2019" name="Int. J. Syst. Evol. Microbiol.">
        <title>The Global Catalogue of Microorganisms (GCM) 10K type strain sequencing project: providing services to taxonomists for standard genome sequencing and annotation.</title>
        <authorList>
            <consortium name="The Broad Institute Genomics Platform"/>
            <consortium name="The Broad Institute Genome Sequencing Center for Infectious Disease"/>
            <person name="Wu L."/>
            <person name="Ma J."/>
        </authorList>
    </citation>
    <scope>NUCLEOTIDE SEQUENCE [LARGE SCALE GENOMIC DNA]</scope>
    <source>
        <strain evidence="14">CGMCC 1.7003</strain>
    </source>
</reference>
<dbReference type="PANTHER" id="PTHR47234">
    <property type="match status" value="1"/>
</dbReference>
<keyword evidence="10" id="KW-0732">Signal</keyword>
<organism evidence="13 14">
    <name type="scientific">Alishewanella longhuensis</name>
    <dbReference type="NCBI Taxonomy" id="1091037"/>
    <lineage>
        <taxon>Bacteria</taxon>
        <taxon>Pseudomonadati</taxon>
        <taxon>Pseudomonadota</taxon>
        <taxon>Gammaproteobacteria</taxon>
        <taxon>Alteromonadales</taxon>
        <taxon>Alteromonadaceae</taxon>
        <taxon>Alishewanella</taxon>
    </lineage>
</organism>
<comment type="caution">
    <text evidence="13">The sequence shown here is derived from an EMBL/GenBank/DDBJ whole genome shotgun (WGS) entry which is preliminary data.</text>
</comment>
<evidence type="ECO:0000313" key="13">
    <source>
        <dbReference type="EMBL" id="GHG70164.1"/>
    </source>
</evidence>
<name>A0ABQ3KYC6_9ALTE</name>
<dbReference type="InterPro" id="IPR036942">
    <property type="entry name" value="Beta-barrel_TonB_sf"/>
</dbReference>
<dbReference type="SUPFAM" id="SSF56935">
    <property type="entry name" value="Porins"/>
    <property type="match status" value="1"/>
</dbReference>
<dbReference type="Gene3D" id="2.170.130.10">
    <property type="entry name" value="TonB-dependent receptor, plug domain"/>
    <property type="match status" value="1"/>
</dbReference>
<dbReference type="Gene3D" id="2.40.170.20">
    <property type="entry name" value="TonB-dependent receptor, beta-barrel domain"/>
    <property type="match status" value="1"/>
</dbReference>
<feature type="signal peptide" evidence="10">
    <location>
        <begin position="1"/>
        <end position="33"/>
    </location>
</feature>
<evidence type="ECO:0000259" key="11">
    <source>
        <dbReference type="Pfam" id="PF00593"/>
    </source>
</evidence>
<keyword evidence="5 9" id="KW-0798">TonB box</keyword>